<dbReference type="EMBL" id="CAKLBY020000275">
    <property type="protein sequence ID" value="CAK7942511.1"/>
    <property type="molecule type" value="Genomic_DNA"/>
</dbReference>
<name>A0AAV1V7N2_9STRA</name>
<reference evidence="1" key="1">
    <citation type="submission" date="2024-01" db="EMBL/GenBank/DDBJ databases">
        <authorList>
            <person name="Webb A."/>
        </authorList>
    </citation>
    <scope>NUCLEOTIDE SEQUENCE</scope>
    <source>
        <strain evidence="1">Pm1</strain>
    </source>
</reference>
<comment type="caution">
    <text evidence="1">The sequence shown here is derived from an EMBL/GenBank/DDBJ whole genome shotgun (WGS) entry which is preliminary data.</text>
</comment>
<proteinExistence type="predicted"/>
<evidence type="ECO:0000313" key="1">
    <source>
        <dbReference type="EMBL" id="CAK7942511.1"/>
    </source>
</evidence>
<organism evidence="1 2">
    <name type="scientific">Peronospora matthiolae</name>
    <dbReference type="NCBI Taxonomy" id="2874970"/>
    <lineage>
        <taxon>Eukaryota</taxon>
        <taxon>Sar</taxon>
        <taxon>Stramenopiles</taxon>
        <taxon>Oomycota</taxon>
        <taxon>Peronosporomycetes</taxon>
        <taxon>Peronosporales</taxon>
        <taxon>Peronosporaceae</taxon>
        <taxon>Peronospora</taxon>
    </lineage>
</organism>
<evidence type="ECO:0000313" key="2">
    <source>
        <dbReference type="Proteomes" id="UP001162060"/>
    </source>
</evidence>
<dbReference type="AlphaFoldDB" id="A0AAV1V7N2"/>
<sequence length="44" mass="5161">MGAAVLKALQSLLLRQRRSLTQHREVKDRPRLVVQYLNLVEHSH</sequence>
<protein>
    <submittedName>
        <fullName evidence="1">Uncharacterized protein</fullName>
    </submittedName>
</protein>
<dbReference type="Proteomes" id="UP001162060">
    <property type="component" value="Unassembled WGS sequence"/>
</dbReference>
<accession>A0AAV1V7N2</accession>
<gene>
    <name evidence="1" type="ORF">PM001_LOCUS27661</name>
</gene>